<evidence type="ECO:0000313" key="2">
    <source>
        <dbReference type="EMBL" id="KON97718.1"/>
    </source>
</evidence>
<evidence type="ECO:0000313" key="3">
    <source>
        <dbReference type="Proteomes" id="UP000037269"/>
    </source>
</evidence>
<dbReference type="AlphaFoldDB" id="A0A0M0H6L4"/>
<organism evidence="2 3">
    <name type="scientific">Aneurinibacillus migulanus</name>
    <name type="common">Bacillus migulanus</name>
    <dbReference type="NCBI Taxonomy" id="47500"/>
    <lineage>
        <taxon>Bacteria</taxon>
        <taxon>Bacillati</taxon>
        <taxon>Bacillota</taxon>
        <taxon>Bacilli</taxon>
        <taxon>Bacillales</taxon>
        <taxon>Paenibacillaceae</taxon>
        <taxon>Aneurinibacillus group</taxon>
        <taxon>Aneurinibacillus</taxon>
    </lineage>
</organism>
<keyword evidence="3" id="KW-1185">Reference proteome</keyword>
<gene>
    <name evidence="2" type="ORF">AF333_22050</name>
</gene>
<protein>
    <recommendedName>
        <fullName evidence="1">YcdB/YcdC repeated domain-containing protein</fullName>
    </recommendedName>
</protein>
<accession>A0A0M0H6L4</accession>
<dbReference type="Pfam" id="PF16244">
    <property type="entry name" value="DUF4901"/>
    <property type="match status" value="2"/>
</dbReference>
<feature type="domain" description="YcdB/YcdC repeated" evidence="1">
    <location>
        <begin position="333"/>
        <end position="449"/>
    </location>
</feature>
<comment type="caution">
    <text evidence="2">The sequence shown here is derived from an EMBL/GenBank/DDBJ whole genome shotgun (WGS) entry which is preliminary data.</text>
</comment>
<name>A0A0M0H6L4_ANEMI</name>
<dbReference type="PATRIC" id="fig|47500.9.peg.6183"/>
<dbReference type="InterPro" id="IPR032599">
    <property type="entry name" value="YcdB/YcdC_rep_domain"/>
</dbReference>
<dbReference type="EMBL" id="LGUG01000004">
    <property type="protein sequence ID" value="KON97718.1"/>
    <property type="molecule type" value="Genomic_DNA"/>
</dbReference>
<proteinExistence type="predicted"/>
<sequence length="535" mass="62455">MEVYMSIDYETLRTKAKTVVMIPDYYRLEMEDNTPKGNEKYRSFIWEDPKKNDCKIEVELDLETGDLVRLDIDMEDKNTGNQDSSEEDAKAIADAFLMKHNPDHTAFTWVNIEKRQNFRFITYREEVGGLPLPDTGCEITLDNSLNVIGYRSEQKTAPRPKWPDSIVDAKNVRQQVLSNLQMKLTMVTLYPSMYEMEGTQPEYRLVYEAVPDRRLIDAITGVDHFGIEHYLMPPSHPIAPMERDNTSNLGGILTLEESEKGKKLLNPNDPSEELIKNIAAWEMLLGIDPKLYMVEKSKDDDERIKLLYKLKEEVDKEPKPEALSVDAYMKRKWGDSLRKLESSFIIQIEKSTGCLAGFFHWTEEEKETTATASLTRKQCWEKAEQFLQHVFPDYTSYLQLEVDQENMDEELRDRELFYLPVYINNIPVNHERVMVSVSTSTGKICSYMGVSYEEILELTERNFHPVLTPEKAFERYSEYVSIRLKWFKDLDEYSPYHLLYESTTTCQVDIPLGVDRNRKLKYIDACNGELIWQKV</sequence>
<reference evidence="2 3" key="1">
    <citation type="submission" date="2015-07" db="EMBL/GenBank/DDBJ databases">
        <title>Fjat-14205 dsm 2895.</title>
        <authorList>
            <person name="Liu B."/>
            <person name="Wang J."/>
            <person name="Zhu Y."/>
            <person name="Liu G."/>
            <person name="Chen Q."/>
            <person name="Chen Z."/>
            <person name="Lan J."/>
            <person name="Che J."/>
            <person name="Ge C."/>
            <person name="Shi H."/>
            <person name="Pan Z."/>
            <person name="Liu X."/>
        </authorList>
    </citation>
    <scope>NUCLEOTIDE SEQUENCE [LARGE SCALE GENOMIC DNA]</scope>
    <source>
        <strain evidence="2 3">DSM 2895</strain>
    </source>
</reference>
<dbReference type="Proteomes" id="UP000037269">
    <property type="component" value="Unassembled WGS sequence"/>
</dbReference>
<evidence type="ECO:0000259" key="1">
    <source>
        <dbReference type="Pfam" id="PF16244"/>
    </source>
</evidence>
<feature type="domain" description="YcdB/YcdC repeated" evidence="1">
    <location>
        <begin position="10"/>
        <end position="153"/>
    </location>
</feature>